<accession>A0A5A8CDM2</accession>
<evidence type="ECO:0000313" key="4">
    <source>
        <dbReference type="EMBL" id="KAA0151072.1"/>
    </source>
</evidence>
<feature type="region of interest" description="Disordered" evidence="1">
    <location>
        <begin position="553"/>
        <end position="649"/>
    </location>
</feature>
<evidence type="ECO:0000313" key="3">
    <source>
        <dbReference type="EMBL" id="KAA0149804.1"/>
    </source>
</evidence>
<dbReference type="SUPFAM" id="SSF51905">
    <property type="entry name" value="FAD/NAD(P)-binding domain"/>
    <property type="match status" value="2"/>
</dbReference>
<sequence>MTGLPRRPRVVVIGTGFGGLEAVRELTEQHAFPMDITVVSPSTHFLVGLSQAFLMLGALEKMDVAIPIDSAKCFLPSDQGGPHAMHEVTRVRDAVSFVDWRRQTVCLRSGAGPLAYDYLVVASGAVCSRWGIPGLAHHSLDICSPEDNEMLSHSLESLARLAGPGRRKSVVVGVSRLPYRCPMAPLEWAMLIDARLRAYGVREHVDILYISPETQLVPMGGAVGNLFMSEVLRRRGICVQCGCSLVGVHDARELEAQHGVRLSSAKALRVRLNGTPPFVKAGCLEAGLWPSVPAPDALQTANPAALADAVAAATPLPAPDPPLNGAAAPLVVLAATDIFVSTSPLIAPSFVRSSFPTTPEHGSSRFLPACRVSQATQYPRIFAAGDVTDVRLRCSSPDGSTPLHPKTGHFAKQMAQTAAVNILSDIAVGGRLSCGVKQPQEAAKSPADPPQELATLSDGCGGEASNRGGAARPSVSAGRAGGAAFSEPRIPVTPPNAANVAMATVGGVPPSTLAPGWWWSGSRAPTVRWGVCAFQTDGVRAVAVRVNIPLEAGAPWRPGQRPCSPTSATATVSGGDNSDDEREPTGDGMSATPRALSRTPRKREPSADRPEPPARPKAGASSRAGSPAVPARAASRASSESSASGPARPAAAAGVSSFISTNGAAPLRASSLAAALAASSSQSSAMVLGRAAGAAGPALSSSSSAAAEDLPEVTYTFNMPTEAAMEYVLLFWRTHIHRWFLIPPDVCPPHLVMEVPSYLAGSSLGGSTAGGNSSGRGRAGDGAKSAAGSSAHSSPVGSTHSRDSGALMLQDATDVPSDEGLWQRLKQQIDLELSNGRSGDASVATVGTMLEGVASRTPINDVARMQLVSAVNRGFGLSSSGALTVEQAIAHGVHASRPPTTIMPNPLLAQAPRDGKRARSPGPASTGNAPAVTPLPPAWPGSNLGSTAANSRSGHSSGSADAASAAPPAKRPSRG</sequence>
<dbReference type="EMBL" id="VLTN01000039">
    <property type="protein sequence ID" value="KAA0149804.1"/>
    <property type="molecule type" value="Genomic_DNA"/>
</dbReference>
<dbReference type="Proteomes" id="UP000323011">
    <property type="component" value="Unassembled WGS sequence"/>
</dbReference>
<dbReference type="PANTHER" id="PTHR43755:SF1">
    <property type="entry name" value="FAD-DEPENDENT PYRIDINE NUCLEOTIDE-DISULPHIDE OXIDOREDUCTASE"/>
    <property type="match status" value="1"/>
</dbReference>
<feature type="compositionally biased region" description="Low complexity" evidence="1">
    <location>
        <begin position="948"/>
        <end position="968"/>
    </location>
</feature>
<feature type="compositionally biased region" description="Gly residues" evidence="1">
    <location>
        <begin position="765"/>
        <end position="774"/>
    </location>
</feature>
<dbReference type="Gene3D" id="3.50.50.100">
    <property type="match status" value="2"/>
</dbReference>
<dbReference type="InterPro" id="IPR036188">
    <property type="entry name" value="FAD/NAD-bd_sf"/>
</dbReference>
<dbReference type="EMBL" id="VLTL01000222">
    <property type="protein sequence ID" value="KAA0151072.1"/>
    <property type="molecule type" value="Genomic_DNA"/>
</dbReference>
<dbReference type="InterPro" id="IPR023753">
    <property type="entry name" value="FAD/NAD-binding_dom"/>
</dbReference>
<evidence type="ECO:0000313" key="7">
    <source>
        <dbReference type="Proteomes" id="UP000324907"/>
    </source>
</evidence>
<dbReference type="AlphaFoldDB" id="A0A5A8CDM2"/>
<feature type="domain" description="FAD/NAD(P)-binding" evidence="2">
    <location>
        <begin position="9"/>
        <end position="253"/>
    </location>
</feature>
<feature type="compositionally biased region" description="Polar residues" evidence="1">
    <location>
        <begin position="563"/>
        <end position="576"/>
    </location>
</feature>
<organism evidence="4 7">
    <name type="scientific">Cafeteria roenbergensis</name>
    <name type="common">Marine flagellate</name>
    <dbReference type="NCBI Taxonomy" id="33653"/>
    <lineage>
        <taxon>Eukaryota</taxon>
        <taxon>Sar</taxon>
        <taxon>Stramenopiles</taxon>
        <taxon>Bigyra</taxon>
        <taxon>Opalozoa</taxon>
        <taxon>Bicosoecida</taxon>
        <taxon>Cafeteriaceae</taxon>
        <taxon>Cafeteria</taxon>
    </lineage>
</organism>
<reference evidence="6 7" key="1">
    <citation type="submission" date="2019-07" db="EMBL/GenBank/DDBJ databases">
        <title>Genomes of Cafeteria roenbergensis.</title>
        <authorList>
            <person name="Fischer M.G."/>
            <person name="Hackl T."/>
            <person name="Roman M."/>
        </authorList>
    </citation>
    <scope>NUCLEOTIDE SEQUENCE [LARGE SCALE GENOMIC DNA]</scope>
    <source>
        <strain evidence="3 6">BVI</strain>
        <strain evidence="5 8">Cflag</strain>
        <strain evidence="4 7">RCC970-E3</strain>
    </source>
</reference>
<evidence type="ECO:0000313" key="6">
    <source>
        <dbReference type="Proteomes" id="UP000323011"/>
    </source>
</evidence>
<dbReference type="PANTHER" id="PTHR43755">
    <property type="match status" value="1"/>
</dbReference>
<evidence type="ECO:0000313" key="8">
    <source>
        <dbReference type="Proteomes" id="UP000325113"/>
    </source>
</evidence>
<gene>
    <name evidence="4" type="ORF">FNF28_07181</name>
    <name evidence="3" type="ORF">FNF29_05630</name>
    <name evidence="5" type="ORF">FNF31_03741</name>
</gene>
<feature type="region of interest" description="Disordered" evidence="1">
    <location>
        <begin position="896"/>
        <end position="975"/>
    </location>
</feature>
<keyword evidence="6" id="KW-1185">Reference proteome</keyword>
<dbReference type="EMBL" id="VLTM01000035">
    <property type="protein sequence ID" value="KAA0161458.1"/>
    <property type="molecule type" value="Genomic_DNA"/>
</dbReference>
<protein>
    <recommendedName>
        <fullName evidence="2">FAD/NAD(P)-binding domain-containing protein</fullName>
    </recommendedName>
</protein>
<dbReference type="InterPro" id="IPR052541">
    <property type="entry name" value="SQRD"/>
</dbReference>
<dbReference type="Proteomes" id="UP000325113">
    <property type="component" value="Unassembled WGS sequence"/>
</dbReference>
<dbReference type="Pfam" id="PF07992">
    <property type="entry name" value="Pyr_redox_2"/>
    <property type="match status" value="1"/>
</dbReference>
<dbReference type="GO" id="GO:0016491">
    <property type="term" value="F:oxidoreductase activity"/>
    <property type="evidence" value="ECO:0007669"/>
    <property type="project" value="InterPro"/>
</dbReference>
<evidence type="ECO:0000256" key="1">
    <source>
        <dbReference type="SAM" id="MobiDB-lite"/>
    </source>
</evidence>
<comment type="caution">
    <text evidence="4">The sequence shown here is derived from an EMBL/GenBank/DDBJ whole genome shotgun (WGS) entry which is preliminary data.</text>
</comment>
<evidence type="ECO:0000259" key="2">
    <source>
        <dbReference type="Pfam" id="PF07992"/>
    </source>
</evidence>
<feature type="region of interest" description="Disordered" evidence="1">
    <location>
        <begin position="765"/>
        <end position="803"/>
    </location>
</feature>
<feature type="compositionally biased region" description="Low complexity" evidence="1">
    <location>
        <begin position="782"/>
        <end position="798"/>
    </location>
</feature>
<name>A0A5A8CDM2_CAFRO</name>
<feature type="compositionally biased region" description="Low complexity" evidence="1">
    <location>
        <begin position="616"/>
        <end position="649"/>
    </location>
</feature>
<feature type="compositionally biased region" description="Basic and acidic residues" evidence="1">
    <location>
        <begin position="602"/>
        <end position="614"/>
    </location>
</feature>
<feature type="region of interest" description="Disordered" evidence="1">
    <location>
        <begin position="439"/>
        <end position="491"/>
    </location>
</feature>
<dbReference type="Proteomes" id="UP000324907">
    <property type="component" value="Unassembled WGS sequence"/>
</dbReference>
<proteinExistence type="predicted"/>
<evidence type="ECO:0000313" key="5">
    <source>
        <dbReference type="EMBL" id="KAA0161458.1"/>
    </source>
</evidence>